<reference evidence="4 5" key="1">
    <citation type="submission" date="2019-03" db="EMBL/GenBank/DDBJ databases">
        <title>Genomic Encyclopedia of Type Strains, Phase III (KMG-III): the genomes of soil and plant-associated and newly described type strains.</title>
        <authorList>
            <person name="Whitman W."/>
        </authorList>
    </citation>
    <scope>NUCLEOTIDE SEQUENCE [LARGE SCALE GENOMIC DNA]</scope>
    <source>
        <strain evidence="4 5">VKM Ac-2573</strain>
    </source>
</reference>
<dbReference type="GO" id="GO:0031411">
    <property type="term" value="C:gas vesicle"/>
    <property type="evidence" value="ECO:0007669"/>
    <property type="project" value="UniProtKB-SubCell"/>
</dbReference>
<comment type="subcellular location">
    <subcellularLocation>
        <location evidence="2">Gas vesicle</location>
    </subcellularLocation>
</comment>
<dbReference type="EMBL" id="SODP01000002">
    <property type="protein sequence ID" value="TDW69394.1"/>
    <property type="molecule type" value="Genomic_DNA"/>
</dbReference>
<comment type="caution">
    <text evidence="4">The sequence shown here is derived from an EMBL/GenBank/DDBJ whole genome shotgun (WGS) entry which is preliminary data.</text>
</comment>
<evidence type="ECO:0000256" key="2">
    <source>
        <dbReference type="ARBA" id="ARBA00035108"/>
    </source>
</evidence>
<keyword evidence="1" id="KW-0304">Gas vesicle</keyword>
<protein>
    <submittedName>
        <fullName evidence="4">Gas vesicle protein GvpL/GvpF</fullName>
    </submittedName>
</protein>
<name>A0A4R8C1P7_9ACTN</name>
<dbReference type="GO" id="GO:0031412">
    <property type="term" value="P:gas vesicle organization"/>
    <property type="evidence" value="ECO:0007669"/>
    <property type="project" value="InterPro"/>
</dbReference>
<dbReference type="InterPro" id="IPR009430">
    <property type="entry name" value="GvpL/GvpF"/>
</dbReference>
<sequence>MAETGAYIYAACRRIEPGALDGITGLRDAPLRILHQRDLAAVVSTVDLDEFGEEALRHHFEDLDWLEQVARRHDEVIRAVWLASGLVAPFRLATICRTDDNVRERLETRYDELTRALDRVEGRSEWSVKAFLPAEPVNAAADTDDDEAASTGTAYLLRRRRELDQRQQAAVDADAIAEAIHHEVAVAAQACRRLPPQDRRLTGYADPMILNGSYLVDDRDAGSFRAVIDQLVAQRPAVRLMVDGPWPPYSFTTLEST</sequence>
<dbReference type="OrthoDB" id="146444at2"/>
<organism evidence="4 5">
    <name type="scientific">Kribbella pratensis</name>
    <dbReference type="NCBI Taxonomy" id="2512112"/>
    <lineage>
        <taxon>Bacteria</taxon>
        <taxon>Bacillati</taxon>
        <taxon>Actinomycetota</taxon>
        <taxon>Actinomycetes</taxon>
        <taxon>Propionibacteriales</taxon>
        <taxon>Kribbellaceae</taxon>
        <taxon>Kribbella</taxon>
    </lineage>
</organism>
<evidence type="ECO:0000313" key="5">
    <source>
        <dbReference type="Proteomes" id="UP000295146"/>
    </source>
</evidence>
<dbReference type="Pfam" id="PF06386">
    <property type="entry name" value="GvpL_GvpF"/>
    <property type="match status" value="1"/>
</dbReference>
<dbReference type="RefSeq" id="WP_134104504.1">
    <property type="nucleotide sequence ID" value="NZ_SODP01000002.1"/>
</dbReference>
<dbReference type="Proteomes" id="UP000295146">
    <property type="component" value="Unassembled WGS sequence"/>
</dbReference>
<dbReference type="PANTHER" id="PTHR36852">
    <property type="entry name" value="PROTEIN GVPL 2"/>
    <property type="match status" value="1"/>
</dbReference>
<accession>A0A4R8C1P7</accession>
<evidence type="ECO:0000313" key="4">
    <source>
        <dbReference type="EMBL" id="TDW69394.1"/>
    </source>
</evidence>
<dbReference type="AlphaFoldDB" id="A0A4R8C1P7"/>
<evidence type="ECO:0000256" key="1">
    <source>
        <dbReference type="ARBA" id="ARBA00022987"/>
    </source>
</evidence>
<gene>
    <name evidence="4" type="ORF">EV653_3418</name>
</gene>
<proteinExistence type="inferred from homology"/>
<comment type="similarity">
    <text evidence="3">Belongs to the gas vesicle GvpF/GvpL family.</text>
</comment>
<keyword evidence="5" id="KW-1185">Reference proteome</keyword>
<dbReference type="PANTHER" id="PTHR36852:SF1">
    <property type="entry name" value="PROTEIN GVPL 2"/>
    <property type="match status" value="1"/>
</dbReference>
<evidence type="ECO:0000256" key="3">
    <source>
        <dbReference type="ARBA" id="ARBA00035643"/>
    </source>
</evidence>